<reference evidence="2" key="5">
    <citation type="journal article" date="2021" name="G3 (Bethesda)">
        <title>Aegilops tauschii genome assembly Aet v5.0 features greater sequence contiguity and improved annotation.</title>
        <authorList>
            <person name="Wang L."/>
            <person name="Zhu T."/>
            <person name="Rodriguez J.C."/>
            <person name="Deal K.R."/>
            <person name="Dubcovsky J."/>
            <person name="McGuire P.E."/>
            <person name="Lux T."/>
            <person name="Spannagl M."/>
            <person name="Mayer K.F.X."/>
            <person name="Baldrich P."/>
            <person name="Meyers B.C."/>
            <person name="Huo N."/>
            <person name="Gu Y.Q."/>
            <person name="Zhou H."/>
            <person name="Devos K.M."/>
            <person name="Bennetzen J.L."/>
            <person name="Unver T."/>
            <person name="Budak H."/>
            <person name="Gulick P.J."/>
            <person name="Galiba G."/>
            <person name="Kalapos B."/>
            <person name="Nelson D.R."/>
            <person name="Li P."/>
            <person name="You F.M."/>
            <person name="Luo M.C."/>
            <person name="Dvorak J."/>
        </authorList>
    </citation>
    <scope>NUCLEOTIDE SEQUENCE [LARGE SCALE GENOMIC DNA]</scope>
    <source>
        <strain evidence="2">cv. AL8/78</strain>
    </source>
</reference>
<dbReference type="Proteomes" id="UP000015105">
    <property type="component" value="Chromosome 1D"/>
</dbReference>
<proteinExistence type="predicted"/>
<evidence type="ECO:0000259" key="1">
    <source>
        <dbReference type="Pfam" id="PF00646"/>
    </source>
</evidence>
<keyword evidence="3" id="KW-1185">Reference proteome</keyword>
<dbReference type="PANTHER" id="PTHR35546:SF123">
    <property type="entry name" value="OS01G0876300 PROTEIN"/>
    <property type="match status" value="1"/>
</dbReference>
<evidence type="ECO:0000313" key="2">
    <source>
        <dbReference type="EnsemblPlants" id="AET1Gv20008100.1"/>
    </source>
</evidence>
<dbReference type="AlphaFoldDB" id="A0A452XIC0"/>
<reference evidence="2" key="3">
    <citation type="journal article" date="2017" name="Nature">
        <title>Genome sequence of the progenitor of the wheat D genome Aegilops tauschii.</title>
        <authorList>
            <person name="Luo M.C."/>
            <person name="Gu Y.Q."/>
            <person name="Puiu D."/>
            <person name="Wang H."/>
            <person name="Twardziok S.O."/>
            <person name="Deal K.R."/>
            <person name="Huo N."/>
            <person name="Zhu T."/>
            <person name="Wang L."/>
            <person name="Wang Y."/>
            <person name="McGuire P.E."/>
            <person name="Liu S."/>
            <person name="Long H."/>
            <person name="Ramasamy R.K."/>
            <person name="Rodriguez J.C."/>
            <person name="Van S.L."/>
            <person name="Yuan L."/>
            <person name="Wang Z."/>
            <person name="Xia Z."/>
            <person name="Xiao L."/>
            <person name="Anderson O.D."/>
            <person name="Ouyang S."/>
            <person name="Liang Y."/>
            <person name="Zimin A.V."/>
            <person name="Pertea G."/>
            <person name="Qi P."/>
            <person name="Bennetzen J.L."/>
            <person name="Dai X."/>
            <person name="Dawson M.W."/>
            <person name="Muller H.G."/>
            <person name="Kugler K."/>
            <person name="Rivarola-Duarte L."/>
            <person name="Spannagl M."/>
            <person name="Mayer K.F.X."/>
            <person name="Lu F.H."/>
            <person name="Bevan M.W."/>
            <person name="Leroy P."/>
            <person name="Li P."/>
            <person name="You F.M."/>
            <person name="Sun Q."/>
            <person name="Liu Z."/>
            <person name="Lyons E."/>
            <person name="Wicker T."/>
            <person name="Salzberg S.L."/>
            <person name="Devos K.M."/>
            <person name="Dvorak J."/>
        </authorList>
    </citation>
    <scope>NUCLEOTIDE SEQUENCE [LARGE SCALE GENOMIC DNA]</scope>
    <source>
        <strain evidence="2">cv. AL8/78</strain>
    </source>
</reference>
<dbReference type="InterPro" id="IPR001810">
    <property type="entry name" value="F-box_dom"/>
</dbReference>
<dbReference type="STRING" id="200361.A0A452XIC0"/>
<dbReference type="InterPro" id="IPR055290">
    <property type="entry name" value="At3g26010-like"/>
</dbReference>
<name>A0A452XIC0_AEGTS</name>
<dbReference type="Gene3D" id="1.20.1280.50">
    <property type="match status" value="1"/>
</dbReference>
<reference evidence="2" key="4">
    <citation type="submission" date="2019-03" db="UniProtKB">
        <authorList>
            <consortium name="EnsemblPlants"/>
        </authorList>
    </citation>
    <scope>IDENTIFICATION</scope>
</reference>
<sequence>MDVEMGGDLLAEILVRLPHKSLARFQCVSTTWRALISADHLRRRLPLITSGVLFHDGPCVAEADDMAFFPCHGTSSIIDGCNGLVLYYAPYPVAFHIVNPITRRWAALPALRRNRKTLLSVLCFDPCASPHYKVACFTEWLPRGARVEVFDSESGTWSEHELDFGLDTDAMSATMHFFGSALHVLAYSGPFVHINLDTMACSVTALPAPVSDRARMGHCRGHLRYATSDGSCLTLWEHVDVGKSEWAVKHVLGIDELVSCGSCQPATTTFVFMAFH</sequence>
<dbReference type="Pfam" id="PF00646">
    <property type="entry name" value="F-box"/>
    <property type="match status" value="1"/>
</dbReference>
<dbReference type="PANTHER" id="PTHR35546">
    <property type="entry name" value="F-BOX PROTEIN INTERACTION DOMAIN PROTEIN-RELATED"/>
    <property type="match status" value="1"/>
</dbReference>
<accession>A0A452XIC0</accession>
<dbReference type="Gramene" id="AET1Gv20008100.1">
    <property type="protein sequence ID" value="AET1Gv20008100.1"/>
    <property type="gene ID" value="AET1Gv20008100"/>
</dbReference>
<dbReference type="InterPro" id="IPR036047">
    <property type="entry name" value="F-box-like_dom_sf"/>
</dbReference>
<dbReference type="SUPFAM" id="SSF81383">
    <property type="entry name" value="F-box domain"/>
    <property type="match status" value="1"/>
</dbReference>
<organism evidence="2 3">
    <name type="scientific">Aegilops tauschii subsp. strangulata</name>
    <name type="common">Goatgrass</name>
    <dbReference type="NCBI Taxonomy" id="200361"/>
    <lineage>
        <taxon>Eukaryota</taxon>
        <taxon>Viridiplantae</taxon>
        <taxon>Streptophyta</taxon>
        <taxon>Embryophyta</taxon>
        <taxon>Tracheophyta</taxon>
        <taxon>Spermatophyta</taxon>
        <taxon>Magnoliopsida</taxon>
        <taxon>Liliopsida</taxon>
        <taxon>Poales</taxon>
        <taxon>Poaceae</taxon>
        <taxon>BOP clade</taxon>
        <taxon>Pooideae</taxon>
        <taxon>Triticodae</taxon>
        <taxon>Triticeae</taxon>
        <taxon>Triticinae</taxon>
        <taxon>Aegilops</taxon>
    </lineage>
</organism>
<feature type="domain" description="F-box" evidence="1">
    <location>
        <begin position="8"/>
        <end position="42"/>
    </location>
</feature>
<dbReference type="EnsemblPlants" id="AET1Gv20008100.1">
    <property type="protein sequence ID" value="AET1Gv20008100.1"/>
    <property type="gene ID" value="AET1Gv20008100"/>
</dbReference>
<evidence type="ECO:0000313" key="3">
    <source>
        <dbReference type="Proteomes" id="UP000015105"/>
    </source>
</evidence>
<reference evidence="3" key="1">
    <citation type="journal article" date="2014" name="Science">
        <title>Ancient hybridizations among the ancestral genomes of bread wheat.</title>
        <authorList>
            <consortium name="International Wheat Genome Sequencing Consortium,"/>
            <person name="Marcussen T."/>
            <person name="Sandve S.R."/>
            <person name="Heier L."/>
            <person name="Spannagl M."/>
            <person name="Pfeifer M."/>
            <person name="Jakobsen K.S."/>
            <person name="Wulff B.B."/>
            <person name="Steuernagel B."/>
            <person name="Mayer K.F."/>
            <person name="Olsen O.A."/>
        </authorList>
    </citation>
    <scope>NUCLEOTIDE SEQUENCE [LARGE SCALE GENOMIC DNA]</scope>
    <source>
        <strain evidence="3">cv. AL8/78</strain>
    </source>
</reference>
<protein>
    <recommendedName>
        <fullName evidence="1">F-box domain-containing protein</fullName>
    </recommendedName>
</protein>
<reference evidence="3" key="2">
    <citation type="journal article" date="2017" name="Nat. Plants">
        <title>The Aegilops tauschii genome reveals multiple impacts of transposons.</title>
        <authorList>
            <person name="Zhao G."/>
            <person name="Zou C."/>
            <person name="Li K."/>
            <person name="Wang K."/>
            <person name="Li T."/>
            <person name="Gao L."/>
            <person name="Zhang X."/>
            <person name="Wang H."/>
            <person name="Yang Z."/>
            <person name="Liu X."/>
            <person name="Jiang W."/>
            <person name="Mao L."/>
            <person name="Kong X."/>
            <person name="Jiao Y."/>
            <person name="Jia J."/>
        </authorList>
    </citation>
    <scope>NUCLEOTIDE SEQUENCE [LARGE SCALE GENOMIC DNA]</scope>
    <source>
        <strain evidence="3">cv. AL8/78</strain>
    </source>
</reference>